<dbReference type="Gene3D" id="3.40.50.450">
    <property type="match status" value="1"/>
</dbReference>
<feature type="domain" description="Phosphofructokinase" evidence="7">
    <location>
        <begin position="12"/>
        <end position="322"/>
    </location>
</feature>
<dbReference type="GO" id="GO:0047334">
    <property type="term" value="F:diphosphate-fructose-6-phosphate 1-phosphotransferase activity"/>
    <property type="evidence" value="ECO:0007669"/>
    <property type="project" value="UniProtKB-EC"/>
</dbReference>
<evidence type="ECO:0000256" key="1">
    <source>
        <dbReference type="ARBA" id="ARBA00001946"/>
    </source>
</evidence>
<keyword evidence="2 6" id="KW-0808">Transferase</keyword>
<comment type="function">
    <text evidence="6">Catalyzes the phosphorylation of D-fructose 6-phosphate, the first committing step of glycolysis. Uses inorganic phosphate (PPi) as phosphoryl donor instead of ATP like common ATP-dependent phosphofructokinases (ATP-PFKs), which renders the reaction reversible, and can thus function both in glycolysis and gluconeogenesis. Consistently, PPi-PFK can replace the enzymes of both the forward (ATP-PFK) and reverse (fructose-bisphosphatase (FBPase)) reactions.</text>
</comment>
<dbReference type="EMBL" id="CP137624">
    <property type="protein sequence ID" value="WPK12831.1"/>
    <property type="molecule type" value="Genomic_DNA"/>
</dbReference>
<dbReference type="InterPro" id="IPR035966">
    <property type="entry name" value="PKF_sf"/>
</dbReference>
<evidence type="ECO:0000313" key="8">
    <source>
        <dbReference type="EMBL" id="WPK12831.1"/>
    </source>
</evidence>
<evidence type="ECO:0000256" key="6">
    <source>
        <dbReference type="HAMAP-Rule" id="MF_01978"/>
    </source>
</evidence>
<gene>
    <name evidence="6" type="primary">pfp</name>
    <name evidence="8" type="ORF">R6U77_03760</name>
</gene>
<dbReference type="RefSeq" id="WP_319837508.1">
    <property type="nucleotide sequence ID" value="NZ_CP137624.1"/>
</dbReference>
<keyword evidence="5 6" id="KW-0460">Magnesium</keyword>
<keyword evidence="6" id="KW-0963">Cytoplasm</keyword>
<dbReference type="HAMAP" id="MF_01978">
    <property type="entry name" value="Phosphofructokinase_II_B2"/>
    <property type="match status" value="1"/>
</dbReference>
<name>A0ABZ0S0N6_9BACI</name>
<dbReference type="SUPFAM" id="SSF53784">
    <property type="entry name" value="Phosphofructokinase"/>
    <property type="match status" value="1"/>
</dbReference>
<dbReference type="Proteomes" id="UP001322664">
    <property type="component" value="Chromosome"/>
</dbReference>
<evidence type="ECO:0000313" key="9">
    <source>
        <dbReference type="Proteomes" id="UP001322664"/>
    </source>
</evidence>
<comment type="similarity">
    <text evidence="6">Belongs to the phosphofructokinase type A (PFKA) family. PPi-dependent PFK group II subfamily. Clade 'B2' sub-subfamily.</text>
</comment>
<feature type="binding site" evidence="6">
    <location>
        <position position="112"/>
    </location>
    <ligand>
        <name>Mg(2+)</name>
        <dbReference type="ChEBI" id="CHEBI:18420"/>
        <note>catalytic</note>
    </ligand>
</feature>
<proteinExistence type="inferred from homology"/>
<comment type="caution">
    <text evidence="6">Lacks conserved residue(s) required for the propagation of feature annotation.</text>
</comment>
<accession>A0ABZ0S0N6</accession>
<evidence type="ECO:0000256" key="3">
    <source>
        <dbReference type="ARBA" id="ARBA00022723"/>
    </source>
</evidence>
<dbReference type="PIRSF" id="PIRSF036483">
    <property type="entry name" value="PFK_XF0274"/>
    <property type="match status" value="1"/>
</dbReference>
<keyword evidence="4 6" id="KW-0418">Kinase</keyword>
<keyword evidence="6" id="KW-0324">Glycolysis</keyword>
<evidence type="ECO:0000256" key="4">
    <source>
        <dbReference type="ARBA" id="ARBA00022777"/>
    </source>
</evidence>
<reference evidence="8 9" key="1">
    <citation type="submission" date="2023-09" db="EMBL/GenBank/DDBJ databases">
        <authorList>
            <person name="Page C.A."/>
            <person name="Perez-Diaz I.M."/>
        </authorList>
    </citation>
    <scope>NUCLEOTIDE SEQUENCE [LARGE SCALE GENOMIC DNA]</scope>
    <source>
        <strain evidence="8 9">Ll15</strain>
    </source>
</reference>
<dbReference type="InterPro" id="IPR011404">
    <property type="entry name" value="PPi-PFK"/>
</dbReference>
<comment type="activity regulation">
    <text evidence="6">Non-allosteric.</text>
</comment>
<keyword evidence="3 6" id="KW-0479">Metal-binding</keyword>
<dbReference type="NCBIfam" id="NF010675">
    <property type="entry name" value="PRK14072.1"/>
    <property type="match status" value="1"/>
</dbReference>
<comment type="subunit">
    <text evidence="6">Homodimer.</text>
</comment>
<comment type="subcellular location">
    <subcellularLocation>
        <location evidence="6">Cytoplasm</location>
    </subcellularLocation>
</comment>
<protein>
    <recommendedName>
        <fullName evidence="6">Pyrophosphate--fructose 6-phosphate 1-phosphotransferase</fullName>
        <ecNumber evidence="6">2.7.1.90</ecNumber>
    </recommendedName>
    <alternativeName>
        <fullName evidence="6">6-phosphofructokinase, pyrophosphate dependent</fullName>
    </alternativeName>
    <alternativeName>
        <fullName evidence="6">PPi-dependent phosphofructokinase</fullName>
        <shortName evidence="6">PPi-PFK</shortName>
    </alternativeName>
    <alternativeName>
        <fullName evidence="6">Pyrophosphate-dependent 6-phosphofructose-1-kinase</fullName>
    </alternativeName>
</protein>
<dbReference type="InterPro" id="IPR022953">
    <property type="entry name" value="ATP_PFK"/>
</dbReference>
<dbReference type="Gene3D" id="3.40.50.460">
    <property type="entry name" value="Phosphofructokinase domain"/>
    <property type="match status" value="1"/>
</dbReference>
<feature type="binding site" evidence="6">
    <location>
        <position position="244"/>
    </location>
    <ligand>
        <name>substrate</name>
    </ligand>
</feature>
<evidence type="ECO:0000259" key="7">
    <source>
        <dbReference type="Pfam" id="PF00365"/>
    </source>
</evidence>
<dbReference type="InterPro" id="IPR000023">
    <property type="entry name" value="Phosphofructokinase_dom"/>
</dbReference>
<feature type="binding site" evidence="6">
    <location>
        <begin position="187"/>
        <end position="189"/>
    </location>
    <ligand>
        <name>substrate</name>
    </ligand>
</feature>
<comment type="cofactor">
    <cofactor evidence="1 6">
        <name>Mg(2+)</name>
        <dbReference type="ChEBI" id="CHEBI:18420"/>
    </cofactor>
</comment>
<feature type="active site" description="Proton acceptor" evidence="6">
    <location>
        <position position="142"/>
    </location>
</feature>
<evidence type="ECO:0000256" key="2">
    <source>
        <dbReference type="ARBA" id="ARBA00022679"/>
    </source>
</evidence>
<dbReference type="InterPro" id="IPR050929">
    <property type="entry name" value="PFKA"/>
</dbReference>
<evidence type="ECO:0000256" key="5">
    <source>
        <dbReference type="ARBA" id="ARBA00022842"/>
    </source>
</evidence>
<comment type="catalytic activity">
    <reaction evidence="6">
        <text>beta-D-fructose 6-phosphate + diphosphate = beta-D-fructose 1,6-bisphosphate + phosphate + H(+)</text>
        <dbReference type="Rhea" id="RHEA:13613"/>
        <dbReference type="ChEBI" id="CHEBI:15378"/>
        <dbReference type="ChEBI" id="CHEBI:32966"/>
        <dbReference type="ChEBI" id="CHEBI:33019"/>
        <dbReference type="ChEBI" id="CHEBI:43474"/>
        <dbReference type="ChEBI" id="CHEBI:57634"/>
        <dbReference type="EC" id="2.7.1.90"/>
    </reaction>
</comment>
<dbReference type="PANTHER" id="PTHR45770">
    <property type="entry name" value="ATP-DEPENDENT 6-PHOSPHOFRUCTOKINASE 1"/>
    <property type="match status" value="1"/>
</dbReference>
<keyword evidence="9" id="KW-1185">Reference proteome</keyword>
<dbReference type="EC" id="2.7.1.90" evidence="6"/>
<organism evidence="8 9">
    <name type="scientific">Lysinibacillus louembei</name>
    <dbReference type="NCBI Taxonomy" id="1470088"/>
    <lineage>
        <taxon>Bacteria</taxon>
        <taxon>Bacillati</taxon>
        <taxon>Bacillota</taxon>
        <taxon>Bacilli</taxon>
        <taxon>Bacillales</taxon>
        <taxon>Bacillaceae</taxon>
        <taxon>Lysinibacillus</taxon>
    </lineage>
</organism>
<dbReference type="PRINTS" id="PR00476">
    <property type="entry name" value="PHFRCTKINASE"/>
</dbReference>
<feature type="binding site" evidence="6">
    <location>
        <position position="18"/>
    </location>
    <ligand>
        <name>diphosphate</name>
        <dbReference type="ChEBI" id="CHEBI:33019"/>
    </ligand>
</feature>
<comment type="pathway">
    <text evidence="6">Carbohydrate degradation; glycolysis; D-glyceraldehyde 3-phosphate and glycerone phosphate from D-glucose: step 3/4.</text>
</comment>
<sequence>MKEAIIIRGTAMVVQSGGPTAVINSSLAGLVTAIRKKADIPVYGAKGGLQGLLQNTFVRLDALSEQQLHNIKYTPGAVLGTCRLKVDEQHLKQIINVFKALNVRYFFYIGGNGSMHVAHQISIYARNNNYDLYTIGIPKSIDNDLHLIDHSPGYASAAKFLISCTRDITFDIASYELPKKVTILETMGRNTGWLAAACSLAANPQSNCQQLIYIPEVPFNMEQCLENIEKNKNNGAHTLLIVSEGIRDKNERLIGSDNILFDTLNRPKLGGVSYTLKQQIHQNLGISTRYIDTSIWQRCCTSCLSIVDVEEAYTLGMNAWEAVQNGNNNVMVTLIRQEGTSYAPVYGTVFLKNVVDVEKHFPIEWYNSTMNTIQGAFSNYLTPLLEEDVSPAQDYFFDKLVNI</sequence>
<feature type="site" description="Important for catalytic activity; stabilizes the transition state when the phosphoryl donor is PPi" evidence="6">
    <location>
        <position position="139"/>
    </location>
</feature>
<dbReference type="Pfam" id="PF00365">
    <property type="entry name" value="PFK"/>
    <property type="match status" value="1"/>
</dbReference>